<dbReference type="InterPro" id="IPR012337">
    <property type="entry name" value="RNaseH-like_sf"/>
</dbReference>
<dbReference type="SMART" id="SM00479">
    <property type="entry name" value="EXOIII"/>
    <property type="match status" value="1"/>
</dbReference>
<evidence type="ECO:0000256" key="3">
    <source>
        <dbReference type="ARBA" id="ARBA00022839"/>
    </source>
</evidence>
<dbReference type="RefSeq" id="WP_241036007.1">
    <property type="nucleotide sequence ID" value="NZ_BAAAJF010000078.1"/>
</dbReference>
<protein>
    <submittedName>
        <fullName evidence="5">3'-5' exonuclease</fullName>
    </submittedName>
</protein>
<dbReference type="EMBL" id="JAKXMK010000007">
    <property type="protein sequence ID" value="MCH6165996.1"/>
    <property type="molecule type" value="Genomic_DNA"/>
</dbReference>
<keyword evidence="3 5" id="KW-0269">Exonuclease</keyword>
<dbReference type="CDD" id="cd06127">
    <property type="entry name" value="DEDDh"/>
    <property type="match status" value="1"/>
</dbReference>
<gene>
    <name evidence="5" type="ORF">MMF94_09915</name>
</gene>
<evidence type="ECO:0000313" key="5">
    <source>
        <dbReference type="EMBL" id="MCH6165996.1"/>
    </source>
</evidence>
<dbReference type="SUPFAM" id="SSF53098">
    <property type="entry name" value="Ribonuclease H-like"/>
    <property type="match status" value="1"/>
</dbReference>
<keyword evidence="6" id="KW-1185">Reference proteome</keyword>
<accession>A0ABS9TCH8</accession>
<dbReference type="InterPro" id="IPR036397">
    <property type="entry name" value="RNaseH_sf"/>
</dbReference>
<proteinExistence type="predicted"/>
<evidence type="ECO:0000259" key="4">
    <source>
        <dbReference type="SMART" id="SM00479"/>
    </source>
</evidence>
<evidence type="ECO:0000256" key="2">
    <source>
        <dbReference type="ARBA" id="ARBA00022801"/>
    </source>
</evidence>
<reference evidence="5 6" key="1">
    <citation type="submission" date="2022-03" db="EMBL/GenBank/DDBJ databases">
        <title>Pseudonocardia alaer sp. nov., a novel actinomycete isolated from reed forest soil.</title>
        <authorList>
            <person name="Wang L."/>
        </authorList>
    </citation>
    <scope>NUCLEOTIDE SEQUENCE [LARGE SCALE GENOMIC DNA]</scope>
    <source>
        <strain evidence="5 6">Y-16303</strain>
    </source>
</reference>
<evidence type="ECO:0000313" key="6">
    <source>
        <dbReference type="Proteomes" id="UP001299970"/>
    </source>
</evidence>
<dbReference type="Gene3D" id="3.30.420.10">
    <property type="entry name" value="Ribonuclease H-like superfamily/Ribonuclease H"/>
    <property type="match status" value="1"/>
</dbReference>
<dbReference type="Proteomes" id="UP001299970">
    <property type="component" value="Unassembled WGS sequence"/>
</dbReference>
<keyword evidence="2" id="KW-0378">Hydrolase</keyword>
<dbReference type="InterPro" id="IPR013520">
    <property type="entry name" value="Ribonucl_H"/>
</dbReference>
<dbReference type="Pfam" id="PF00929">
    <property type="entry name" value="RNase_T"/>
    <property type="match status" value="1"/>
</dbReference>
<dbReference type="PANTHER" id="PTHR30231">
    <property type="entry name" value="DNA POLYMERASE III SUBUNIT EPSILON"/>
    <property type="match status" value="1"/>
</dbReference>
<comment type="caution">
    <text evidence="5">The sequence shown here is derived from an EMBL/GenBank/DDBJ whole genome shotgun (WGS) entry which is preliminary data.</text>
</comment>
<feature type="domain" description="Exonuclease" evidence="4">
    <location>
        <begin position="13"/>
        <end position="184"/>
    </location>
</feature>
<sequence>MYFSTPTALADHPLAVVDVQGNGQQPPEIVDIAVLPIEPAADVRQASMRVWLVRPDRPITPDVTDGVHGIRNTDVLACPSWARVAEEVYAAIKGRVLVAHNAAVELRVIANHLPQWRPSLVLDTARLARAVWPGLPGGYGLSRLATYAGLHPPHIQPGERRHRAGYETWMTGQLLFALVQSSGLTWEQVVEAGSVADLSP</sequence>
<keyword evidence="1" id="KW-0540">Nuclease</keyword>
<evidence type="ECO:0000256" key="1">
    <source>
        <dbReference type="ARBA" id="ARBA00022722"/>
    </source>
</evidence>
<dbReference type="PANTHER" id="PTHR30231:SF4">
    <property type="entry name" value="PROTEIN NEN2"/>
    <property type="match status" value="1"/>
</dbReference>
<organism evidence="5 6">
    <name type="scientific">Pseudonocardia alaniniphila</name>
    <dbReference type="NCBI Taxonomy" id="75291"/>
    <lineage>
        <taxon>Bacteria</taxon>
        <taxon>Bacillati</taxon>
        <taxon>Actinomycetota</taxon>
        <taxon>Actinomycetes</taxon>
        <taxon>Pseudonocardiales</taxon>
        <taxon>Pseudonocardiaceae</taxon>
        <taxon>Pseudonocardia</taxon>
    </lineage>
</organism>
<name>A0ABS9TCH8_9PSEU</name>
<dbReference type="GO" id="GO:0004527">
    <property type="term" value="F:exonuclease activity"/>
    <property type="evidence" value="ECO:0007669"/>
    <property type="project" value="UniProtKB-KW"/>
</dbReference>